<evidence type="ECO:0000256" key="2">
    <source>
        <dbReference type="ARBA" id="ARBA00022553"/>
    </source>
</evidence>
<feature type="transmembrane region" description="Helical" evidence="4">
    <location>
        <begin position="123"/>
        <end position="145"/>
    </location>
</feature>
<dbReference type="SUPFAM" id="SSF51735">
    <property type="entry name" value="NAD(P)-binding Rossmann-fold domains"/>
    <property type="match status" value="1"/>
</dbReference>
<feature type="transmembrane region" description="Helical" evidence="4">
    <location>
        <begin position="440"/>
        <end position="468"/>
    </location>
</feature>
<dbReference type="InterPro" id="IPR010080">
    <property type="entry name" value="Thioester_reductase-like_dom"/>
</dbReference>
<keyword evidence="2" id="KW-0597">Phosphoprotein</keyword>
<keyword evidence="1" id="KW-0596">Phosphopantetheine</keyword>
<dbReference type="Pfam" id="PF07993">
    <property type="entry name" value="NAD_binding_4"/>
    <property type="match status" value="1"/>
</dbReference>
<dbReference type="InterPro" id="IPR036291">
    <property type="entry name" value="NAD(P)-bd_dom_sf"/>
</dbReference>
<dbReference type="CDD" id="cd05235">
    <property type="entry name" value="SDR_e1"/>
    <property type="match status" value="1"/>
</dbReference>
<dbReference type="Gene3D" id="3.40.50.720">
    <property type="entry name" value="NAD(P)-binding Rossmann-like Domain"/>
    <property type="match status" value="1"/>
</dbReference>
<feature type="compositionally biased region" description="Low complexity" evidence="3">
    <location>
        <begin position="1005"/>
        <end position="1017"/>
    </location>
</feature>
<feature type="transmembrane region" description="Helical" evidence="4">
    <location>
        <begin position="393"/>
        <end position="420"/>
    </location>
</feature>
<accession>A0A7S4SPY5</accession>
<keyword evidence="4" id="KW-0812">Transmembrane</keyword>
<feature type="transmembrane region" description="Helical" evidence="4">
    <location>
        <begin position="165"/>
        <end position="192"/>
    </location>
</feature>
<evidence type="ECO:0000256" key="3">
    <source>
        <dbReference type="SAM" id="MobiDB-lite"/>
    </source>
</evidence>
<dbReference type="PANTHER" id="PTHR44845:SF6">
    <property type="entry name" value="BETA-ALANINE-ACTIVATING ENZYME"/>
    <property type="match status" value="1"/>
</dbReference>
<feature type="transmembrane region" description="Helical" evidence="4">
    <location>
        <begin position="81"/>
        <end position="102"/>
    </location>
</feature>
<gene>
    <name evidence="6" type="ORF">AMON00008_LOCUS54148</name>
</gene>
<proteinExistence type="predicted"/>
<organism evidence="6">
    <name type="scientific">Alexandrium monilatum</name>
    <dbReference type="NCBI Taxonomy" id="311494"/>
    <lineage>
        <taxon>Eukaryota</taxon>
        <taxon>Sar</taxon>
        <taxon>Alveolata</taxon>
        <taxon>Dinophyceae</taxon>
        <taxon>Gonyaulacales</taxon>
        <taxon>Pyrocystaceae</taxon>
        <taxon>Alexandrium</taxon>
    </lineage>
</organism>
<dbReference type="SUPFAM" id="SSF51161">
    <property type="entry name" value="Trimeric LpxA-like enzymes"/>
    <property type="match status" value="1"/>
</dbReference>
<protein>
    <recommendedName>
        <fullName evidence="5">Thioester reductase (TE) domain-containing protein</fullName>
    </recommendedName>
</protein>
<dbReference type="Gene3D" id="2.160.10.10">
    <property type="entry name" value="Hexapeptide repeat proteins"/>
    <property type="match status" value="1"/>
</dbReference>
<evidence type="ECO:0000256" key="4">
    <source>
        <dbReference type="SAM" id="Phobius"/>
    </source>
</evidence>
<dbReference type="InterPro" id="IPR013120">
    <property type="entry name" value="FAR_NAD-bd"/>
</dbReference>
<dbReference type="EMBL" id="HBNR01076204">
    <property type="protein sequence ID" value="CAE4652588.1"/>
    <property type="molecule type" value="Transcribed_RNA"/>
</dbReference>
<keyword evidence="4" id="KW-0472">Membrane</keyword>
<evidence type="ECO:0000259" key="5">
    <source>
        <dbReference type="Pfam" id="PF07993"/>
    </source>
</evidence>
<dbReference type="InterPro" id="IPR011004">
    <property type="entry name" value="Trimer_LpxA-like_sf"/>
</dbReference>
<feature type="region of interest" description="Disordered" evidence="3">
    <location>
        <begin position="1005"/>
        <end position="1024"/>
    </location>
</feature>
<dbReference type="PANTHER" id="PTHR44845">
    <property type="entry name" value="CARRIER DOMAIN-CONTAINING PROTEIN"/>
    <property type="match status" value="1"/>
</dbReference>
<evidence type="ECO:0000256" key="1">
    <source>
        <dbReference type="ARBA" id="ARBA00022450"/>
    </source>
</evidence>
<evidence type="ECO:0000313" key="6">
    <source>
        <dbReference type="EMBL" id="CAE4652588.1"/>
    </source>
</evidence>
<name>A0A7S4SPY5_9DINO</name>
<feature type="transmembrane region" description="Helical" evidence="4">
    <location>
        <begin position="350"/>
        <end position="373"/>
    </location>
</feature>
<dbReference type="NCBIfam" id="TIGR01746">
    <property type="entry name" value="Thioester-redct"/>
    <property type="match status" value="1"/>
</dbReference>
<reference evidence="6" key="1">
    <citation type="submission" date="2021-01" db="EMBL/GenBank/DDBJ databases">
        <authorList>
            <person name="Corre E."/>
            <person name="Pelletier E."/>
            <person name="Niang G."/>
            <person name="Scheremetjew M."/>
            <person name="Finn R."/>
            <person name="Kale V."/>
            <person name="Holt S."/>
            <person name="Cochrane G."/>
            <person name="Meng A."/>
            <person name="Brown T."/>
            <person name="Cohen L."/>
        </authorList>
    </citation>
    <scope>NUCLEOTIDE SEQUENCE</scope>
    <source>
        <strain evidence="6">CCMP3105</strain>
    </source>
</reference>
<feature type="domain" description="Thioester reductase (TE)" evidence="5">
    <location>
        <begin position="633"/>
        <end position="878"/>
    </location>
</feature>
<keyword evidence="4" id="KW-1133">Transmembrane helix</keyword>
<sequence>MLHLRPMSFGNYCAVGENAVCSAGCAAGDHVTLQPLSFLSGRMGRTLPDGSVWKGTPLVQSRQEPIRAPFGILWKDLVCDVAALLVSLALVMASAAVAYVVFGALATAQGIHWRWEDQAEGWLFAPAWLLFGPPVMVSADVLLGLDLAAYADLAAQQLGDSRWVFGLRVATMVMLSFAAYGWVLTLSSALLCRFVRGSRNKNKPLFQVRRLILRLTFPRYPAQLSGTAAMAGYLRLLGGSVALSATVTVAEPPLEPRKLNVGEKAVFIGAQALGECSVGKRSLVGGGSVMLPHTEIEAGAVVGTMSVAGRPVRSGCSLGGNPGVIMPRSELSVAPYTPWGRQTLRTVVRYTYPVLAPMLLQFLLLVTLLPAMYALTVMMNALPGQNGAGGLVLISLALAPSYMVLGWCLALVAVLFKWLLLGRMKAGGPWRWYGSWQHHIAAFVQSLYGLSVGIFMGMAFGSPVYNWWLKLLGSHVASDALILTPITDFDVVTIDQGAVVDKDAMVSGQRMLPVQGGPEELCTCFAAVRVGPRSTISHSAALAAAETAELSVLAPLSALGTSARLPARTLAVGSPPQRFTWSKERDNLLKPSGRPVPGELTTPVRLPPYLSRALSRLKVRAEAALPEQMAMLVTGSTGFLGRFLVARLLEATDGRVVCMVRAKDNAAAKTRVLDSLRKAGVHSPSMAERVDAIAGDLSQRNLGLPLVEFQRLASRVTHVFNSAAKVNLTEPFDLMRKDNVDATEHLLEFCCAVRPKPLHHVSTMGVLTPGMLNRHGVVPESEPLGDIRLLPLYGMGDQANGYPYSKWLAEMLVFEAGHRGLPIFVHRPGLIGGHSETGNMAEDVFFHFLSDVVRLREVPAMEGNKFNLTPVDWVAKSIVQIATSPEWASTAGSTFHPAACSNTVTMDTVCTVLKDMGYGGLHWVDFCAWRGKILADPATFKSWSFCASLTAEGDGFDSMAGNANGAKAMRQVVGDEAFDTYNPAVCLERMVRYCQLHGLLPPADAAPATSQPAPTAPLDNLDGPAVSARQPLLQVAERSQEVAARGDAAV</sequence>
<dbReference type="AlphaFoldDB" id="A0A7S4SPY5"/>